<dbReference type="PANTHER" id="PTHR30269">
    <property type="entry name" value="TRANSMEMBRANE PROTEIN YFCA"/>
    <property type="match status" value="1"/>
</dbReference>
<reference evidence="9 10" key="1">
    <citation type="submission" date="2016-10" db="EMBL/GenBank/DDBJ databases">
        <authorList>
            <person name="de Groot N.N."/>
        </authorList>
    </citation>
    <scope>NUCLEOTIDE SEQUENCE [LARGE SCALE GENOMIC DNA]</scope>
    <source>
        <strain evidence="9 10">DSM 2698</strain>
    </source>
</reference>
<dbReference type="InterPro" id="IPR002781">
    <property type="entry name" value="TM_pro_TauE-like"/>
</dbReference>
<keyword evidence="4 8" id="KW-1003">Cell membrane</keyword>
<dbReference type="RefSeq" id="WP_092813499.1">
    <property type="nucleotide sequence ID" value="NZ_FMVW01000005.1"/>
</dbReference>
<gene>
    <name evidence="9" type="ORF">SAMN03080610_02513</name>
</gene>
<dbReference type="InterPro" id="IPR052017">
    <property type="entry name" value="TSUP"/>
</dbReference>
<dbReference type="PANTHER" id="PTHR30269:SF0">
    <property type="entry name" value="MEMBRANE TRANSPORTER PROTEIN YFCA-RELATED"/>
    <property type="match status" value="1"/>
</dbReference>
<dbReference type="AlphaFoldDB" id="A0A1G5NQR3"/>
<evidence type="ECO:0000256" key="6">
    <source>
        <dbReference type="ARBA" id="ARBA00022989"/>
    </source>
</evidence>
<feature type="transmembrane region" description="Helical" evidence="8">
    <location>
        <begin position="201"/>
        <end position="222"/>
    </location>
</feature>
<feature type="transmembrane region" description="Helical" evidence="8">
    <location>
        <begin position="138"/>
        <end position="165"/>
    </location>
</feature>
<dbReference type="OrthoDB" id="9807082at2"/>
<name>A0A1G5NQR3_AFIMA</name>
<evidence type="ECO:0000313" key="10">
    <source>
        <dbReference type="Proteomes" id="UP000199347"/>
    </source>
</evidence>
<feature type="transmembrane region" description="Helical" evidence="8">
    <location>
        <begin position="229"/>
        <end position="247"/>
    </location>
</feature>
<evidence type="ECO:0000256" key="1">
    <source>
        <dbReference type="ARBA" id="ARBA00004651"/>
    </source>
</evidence>
<comment type="subcellular location">
    <subcellularLocation>
        <location evidence="1 8">Cell membrane</location>
        <topology evidence="1 8">Multi-pass membrane protein</topology>
    </subcellularLocation>
</comment>
<evidence type="ECO:0000256" key="4">
    <source>
        <dbReference type="ARBA" id="ARBA00022475"/>
    </source>
</evidence>
<keyword evidence="3" id="KW-0813">Transport</keyword>
<evidence type="ECO:0000256" key="5">
    <source>
        <dbReference type="ARBA" id="ARBA00022692"/>
    </source>
</evidence>
<accession>A0A1G5NQR3</accession>
<evidence type="ECO:0000256" key="8">
    <source>
        <dbReference type="RuleBase" id="RU363041"/>
    </source>
</evidence>
<keyword evidence="10" id="KW-1185">Reference proteome</keyword>
<keyword evidence="7 8" id="KW-0472">Membrane</keyword>
<feature type="transmembrane region" description="Helical" evidence="8">
    <location>
        <begin position="74"/>
        <end position="95"/>
    </location>
</feature>
<dbReference type="Proteomes" id="UP000199347">
    <property type="component" value="Unassembled WGS sequence"/>
</dbReference>
<protein>
    <recommendedName>
        <fullName evidence="8">Probable membrane transporter protein</fullName>
    </recommendedName>
</protein>
<feature type="transmembrane region" description="Helical" evidence="8">
    <location>
        <begin position="102"/>
        <end position="118"/>
    </location>
</feature>
<evidence type="ECO:0000256" key="2">
    <source>
        <dbReference type="ARBA" id="ARBA00009142"/>
    </source>
</evidence>
<feature type="transmembrane region" description="Helical" evidence="8">
    <location>
        <begin position="177"/>
        <end position="195"/>
    </location>
</feature>
<keyword evidence="6 8" id="KW-1133">Transmembrane helix</keyword>
<keyword evidence="5 8" id="KW-0812">Transmembrane</keyword>
<dbReference type="GO" id="GO:0005886">
    <property type="term" value="C:plasma membrane"/>
    <property type="evidence" value="ECO:0007669"/>
    <property type="project" value="UniProtKB-SubCell"/>
</dbReference>
<proteinExistence type="inferred from homology"/>
<evidence type="ECO:0000256" key="7">
    <source>
        <dbReference type="ARBA" id="ARBA00023136"/>
    </source>
</evidence>
<evidence type="ECO:0000256" key="3">
    <source>
        <dbReference type="ARBA" id="ARBA00022448"/>
    </source>
</evidence>
<organism evidence="9 10">
    <name type="scientific">Afifella marina DSM 2698</name>
    <dbReference type="NCBI Taxonomy" id="1120955"/>
    <lineage>
        <taxon>Bacteria</taxon>
        <taxon>Pseudomonadati</taxon>
        <taxon>Pseudomonadota</taxon>
        <taxon>Alphaproteobacteria</taxon>
        <taxon>Hyphomicrobiales</taxon>
        <taxon>Afifellaceae</taxon>
        <taxon>Afifella</taxon>
    </lineage>
</organism>
<comment type="similarity">
    <text evidence="2 8">Belongs to the 4-toluene sulfonate uptake permease (TSUP) (TC 2.A.102) family.</text>
</comment>
<sequence length="249" mass="25935">MSLLDILLLVLAGFVSGAINAVAGGGTFIAFGALTLVGVPPITANATSSITQFPGYVTSTLAYRSELRKIGRAALPYLVVSVFGGLIGALVLLALDNPQFRAMVPWLLIGATALFAAGPRMTRALKARDLHAPRPLAWTIQFVVAIYGGFFGAGMGIMMLASLGLTEGDDFHRINAIKTLLSVVIAIIAIAVFVQGGIVDWSAGSVMLVAVALGGYLGVAAARKFPQTYVRGFVIAVGLVLTVYYFVTG</sequence>
<dbReference type="Pfam" id="PF01925">
    <property type="entry name" value="TauE"/>
    <property type="match status" value="1"/>
</dbReference>
<evidence type="ECO:0000313" key="9">
    <source>
        <dbReference type="EMBL" id="SCZ39737.1"/>
    </source>
</evidence>
<dbReference type="EMBL" id="FMVW01000005">
    <property type="protein sequence ID" value="SCZ39737.1"/>
    <property type="molecule type" value="Genomic_DNA"/>
</dbReference>